<gene>
    <name evidence="2" type="ORF">TrRE_jg5853</name>
</gene>
<feature type="region of interest" description="Disordered" evidence="1">
    <location>
        <begin position="1"/>
        <end position="36"/>
    </location>
</feature>
<dbReference type="AlphaFoldDB" id="A0A9W7C6L4"/>
<evidence type="ECO:0000313" key="2">
    <source>
        <dbReference type="EMBL" id="GMI03153.1"/>
    </source>
</evidence>
<protein>
    <submittedName>
        <fullName evidence="2">Uncharacterized protein</fullName>
    </submittedName>
</protein>
<feature type="compositionally biased region" description="Basic residues" evidence="1">
    <location>
        <begin position="168"/>
        <end position="180"/>
    </location>
</feature>
<proteinExistence type="predicted"/>
<feature type="compositionally biased region" description="Basic and acidic residues" evidence="1">
    <location>
        <begin position="92"/>
        <end position="120"/>
    </location>
</feature>
<name>A0A9W7C6L4_9STRA</name>
<feature type="region of interest" description="Disordered" evidence="1">
    <location>
        <begin position="168"/>
        <end position="190"/>
    </location>
</feature>
<feature type="region of interest" description="Disordered" evidence="1">
    <location>
        <begin position="71"/>
        <end position="120"/>
    </location>
</feature>
<keyword evidence="3" id="KW-1185">Reference proteome</keyword>
<dbReference type="OrthoDB" id="26525at2759"/>
<accession>A0A9W7C6L4</accession>
<evidence type="ECO:0000256" key="1">
    <source>
        <dbReference type="SAM" id="MobiDB-lite"/>
    </source>
</evidence>
<feature type="compositionally biased region" description="Basic and acidic residues" evidence="1">
    <location>
        <begin position="71"/>
        <end position="83"/>
    </location>
</feature>
<dbReference type="PANTHER" id="PTHR37473">
    <property type="entry name" value="EF-HAND DOMAIN-CONTAINING PROTEIN"/>
    <property type="match status" value="1"/>
</dbReference>
<organism evidence="2 3">
    <name type="scientific">Triparma retinervis</name>
    <dbReference type="NCBI Taxonomy" id="2557542"/>
    <lineage>
        <taxon>Eukaryota</taxon>
        <taxon>Sar</taxon>
        <taxon>Stramenopiles</taxon>
        <taxon>Ochrophyta</taxon>
        <taxon>Bolidophyceae</taxon>
        <taxon>Parmales</taxon>
        <taxon>Triparmaceae</taxon>
        <taxon>Triparma</taxon>
    </lineage>
</organism>
<comment type="caution">
    <text evidence="2">The sequence shown here is derived from an EMBL/GenBank/DDBJ whole genome shotgun (WGS) entry which is preliminary data.</text>
</comment>
<dbReference type="PANTHER" id="PTHR37473:SF1">
    <property type="entry name" value="EF-HAND DOMAIN-CONTAINING PROTEIN"/>
    <property type="match status" value="1"/>
</dbReference>
<dbReference type="EMBL" id="BRXZ01000018">
    <property type="protein sequence ID" value="GMI03153.1"/>
    <property type="molecule type" value="Genomic_DNA"/>
</dbReference>
<sequence>MSAEDILTTESPQVEELSPPSQTLLSTRHRKKQADHDALLLKNRIELLKKEEARALKKINKTKTRASEIIRLREENERKHQERVLNTAKAAKAMEKARKEGQEHEAMAQRNRAERVEKEMQKKIDSVRRVRQEKQYLRKDLVEQRRIEIEANKQKSKQIKEEQKMLKKRREMAAKKKAMATKKSYDQRVQEEERAIKAREKEVKKMEKMELDLIHQLKKAQKMQRDAFVVLEGALNSA</sequence>
<dbReference type="Proteomes" id="UP001165082">
    <property type="component" value="Unassembled WGS sequence"/>
</dbReference>
<reference evidence="2" key="1">
    <citation type="submission" date="2022-07" db="EMBL/GenBank/DDBJ databases">
        <title>Genome analysis of Parmales, a sister group of diatoms, reveals the evolutionary specialization of diatoms from phago-mixotrophs to photoautotrophs.</title>
        <authorList>
            <person name="Ban H."/>
            <person name="Sato S."/>
            <person name="Yoshikawa S."/>
            <person name="Kazumasa Y."/>
            <person name="Nakamura Y."/>
            <person name="Ichinomiya M."/>
            <person name="Saitoh K."/>
            <person name="Sato N."/>
            <person name="Blanc-Mathieu R."/>
            <person name="Endo H."/>
            <person name="Kuwata A."/>
            <person name="Ogata H."/>
        </authorList>
    </citation>
    <scope>NUCLEOTIDE SEQUENCE</scope>
</reference>
<evidence type="ECO:0000313" key="3">
    <source>
        <dbReference type="Proteomes" id="UP001165082"/>
    </source>
</evidence>